<reference evidence="6 7" key="1">
    <citation type="submission" date="2024-07" db="EMBL/GenBank/DDBJ databases">
        <title>Chromosome-level genome assembly of the water stick insect Ranatra chinensis (Heteroptera: Nepidae).</title>
        <authorList>
            <person name="Liu X."/>
        </authorList>
    </citation>
    <scope>NUCLEOTIDE SEQUENCE [LARGE SCALE GENOMIC DNA]</scope>
    <source>
        <strain evidence="6">Cailab_2021Rc</strain>
        <tissue evidence="6">Muscle</tissue>
    </source>
</reference>
<comment type="caution">
    <text evidence="6">The sequence shown here is derived from an EMBL/GenBank/DDBJ whole genome shotgun (WGS) entry which is preliminary data.</text>
</comment>
<name>A0ABD0YWI0_9HEMI</name>
<proteinExistence type="predicted"/>
<evidence type="ECO:0000256" key="3">
    <source>
        <dbReference type="ARBA" id="ARBA00023157"/>
    </source>
</evidence>
<protein>
    <recommendedName>
        <fullName evidence="5">Ig-like domain-containing protein</fullName>
    </recommendedName>
</protein>
<dbReference type="Pfam" id="PF07679">
    <property type="entry name" value="I-set"/>
    <property type="match status" value="1"/>
</dbReference>
<feature type="domain" description="Ig-like" evidence="5">
    <location>
        <begin position="35"/>
        <end position="126"/>
    </location>
</feature>
<dbReference type="InterPro" id="IPR013783">
    <property type="entry name" value="Ig-like_fold"/>
</dbReference>
<dbReference type="InterPro" id="IPR051170">
    <property type="entry name" value="Neural/epithelial_adhesion"/>
</dbReference>
<evidence type="ECO:0000313" key="6">
    <source>
        <dbReference type="EMBL" id="KAL1139594.1"/>
    </source>
</evidence>
<evidence type="ECO:0000256" key="4">
    <source>
        <dbReference type="ARBA" id="ARBA00023319"/>
    </source>
</evidence>
<dbReference type="PROSITE" id="PS50835">
    <property type="entry name" value="IG_LIKE"/>
    <property type="match status" value="1"/>
</dbReference>
<keyword evidence="4" id="KW-0393">Immunoglobulin domain</keyword>
<dbReference type="InterPro" id="IPR036179">
    <property type="entry name" value="Ig-like_dom_sf"/>
</dbReference>
<organism evidence="6 7">
    <name type="scientific">Ranatra chinensis</name>
    <dbReference type="NCBI Taxonomy" id="642074"/>
    <lineage>
        <taxon>Eukaryota</taxon>
        <taxon>Metazoa</taxon>
        <taxon>Ecdysozoa</taxon>
        <taxon>Arthropoda</taxon>
        <taxon>Hexapoda</taxon>
        <taxon>Insecta</taxon>
        <taxon>Pterygota</taxon>
        <taxon>Neoptera</taxon>
        <taxon>Paraneoptera</taxon>
        <taxon>Hemiptera</taxon>
        <taxon>Heteroptera</taxon>
        <taxon>Panheteroptera</taxon>
        <taxon>Nepomorpha</taxon>
        <taxon>Nepidae</taxon>
        <taxon>Ranatrinae</taxon>
        <taxon>Ranatra</taxon>
    </lineage>
</organism>
<dbReference type="SMART" id="SM00408">
    <property type="entry name" value="IGc2"/>
    <property type="match status" value="1"/>
</dbReference>
<keyword evidence="3" id="KW-1015">Disulfide bond</keyword>
<dbReference type="Gene3D" id="2.60.40.10">
    <property type="entry name" value="Immunoglobulins"/>
    <property type="match status" value="1"/>
</dbReference>
<dbReference type="SUPFAM" id="SSF48726">
    <property type="entry name" value="Immunoglobulin"/>
    <property type="match status" value="1"/>
</dbReference>
<evidence type="ECO:0000313" key="7">
    <source>
        <dbReference type="Proteomes" id="UP001558652"/>
    </source>
</evidence>
<gene>
    <name evidence="6" type="ORF">AAG570_006576</name>
</gene>
<evidence type="ECO:0000259" key="5">
    <source>
        <dbReference type="PROSITE" id="PS50835"/>
    </source>
</evidence>
<dbReference type="InterPro" id="IPR007110">
    <property type="entry name" value="Ig-like_dom"/>
</dbReference>
<dbReference type="Proteomes" id="UP001558652">
    <property type="component" value="Unassembled WGS sequence"/>
</dbReference>
<dbReference type="PANTHER" id="PTHR12231">
    <property type="entry name" value="CTX-RELATED TYPE I TRANSMEMBRANE PROTEIN"/>
    <property type="match status" value="1"/>
</dbReference>
<evidence type="ECO:0000256" key="2">
    <source>
        <dbReference type="ARBA" id="ARBA00022737"/>
    </source>
</evidence>
<accession>A0ABD0YWI0</accession>
<dbReference type="EMBL" id="JBFDAA010000002">
    <property type="protein sequence ID" value="KAL1139594.1"/>
    <property type="molecule type" value="Genomic_DNA"/>
</dbReference>
<dbReference type="AlphaFoldDB" id="A0ABD0YWI0"/>
<keyword evidence="2" id="KW-0677">Repeat</keyword>
<keyword evidence="1" id="KW-0732">Signal</keyword>
<keyword evidence="7" id="KW-1185">Reference proteome</keyword>
<dbReference type="InterPro" id="IPR013098">
    <property type="entry name" value="Ig_I-set"/>
</dbReference>
<evidence type="ECO:0000256" key="1">
    <source>
        <dbReference type="ARBA" id="ARBA00022729"/>
    </source>
</evidence>
<sequence>MKLDRTQMGAYLCIATNDVPPAVSKRITLNINFAPVIKVPNQLLGSPVGSDVTMTCHIEAYPNTINYWVKNRGQMLLNGPKHIVDESRHSYRVHLKLTVKRFNSSDVGTYLCVSTNSLGRAEGAIRLYGTSKSSQDDSSTFIIAVNIKKRRLWRPESLRSAESSGVDRVTAFLQTTSTRTQDADIP</sequence>
<dbReference type="InterPro" id="IPR003598">
    <property type="entry name" value="Ig_sub2"/>
</dbReference>
<dbReference type="PANTHER" id="PTHR12231:SF105">
    <property type="entry name" value="LACHESIN-LIKE PROTEIN"/>
    <property type="match status" value="1"/>
</dbReference>